<protein>
    <submittedName>
        <fullName evidence="1">Uncharacterized protein</fullName>
    </submittedName>
</protein>
<proteinExistence type="predicted"/>
<dbReference type="EMBL" id="PP885733">
    <property type="protein sequence ID" value="XCN28338.1"/>
    <property type="molecule type" value="Genomic_DNA"/>
</dbReference>
<sequence length="107" mass="10448">MDMSFDKIAAASLLGAMTSEKEISENNHNVAGAVCGVGFGVALELLSPTGSLTSAVAAGVVGGLAVALVKPALEHGPDGQIATAVSFVGGATISMKAGRIAASYFPG</sequence>
<organism evidence="1">
    <name type="scientific">Pantoea phage Survivor</name>
    <dbReference type="NCBI Taxonomy" id="3232176"/>
    <lineage>
        <taxon>Viruses</taxon>
        <taxon>Duplodnaviria</taxon>
        <taxon>Heunggongvirae</taxon>
        <taxon>Uroviricota</taxon>
        <taxon>Caudoviricetes</taxon>
    </lineage>
</organism>
<reference evidence="1" key="1">
    <citation type="submission" date="2024-06" db="EMBL/GenBank/DDBJ databases">
        <authorList>
            <person name="Gannavaram S."/>
            <person name="Nemani S."/>
            <person name="Datta M."/>
            <person name="Picchiottino A."/>
            <person name="Mereddy A."/>
            <person name="Gannavaram N."/>
            <person name="Honeycutt C."/>
            <person name="Tran D."/>
            <person name="Choi K."/>
            <person name="Srinivasan K."/>
            <person name="Johnson A."/>
        </authorList>
    </citation>
    <scope>NUCLEOTIDE SEQUENCE</scope>
</reference>
<evidence type="ECO:0000313" key="1">
    <source>
        <dbReference type="EMBL" id="XCN28338.1"/>
    </source>
</evidence>
<accession>A0AAU8KY98</accession>
<name>A0AAU8KY98_9CAUD</name>